<keyword evidence="2" id="KW-0479">Metal-binding</keyword>
<dbReference type="OrthoDB" id="9800547at2"/>
<name>A0A4Q0MFG3_9HYPH</name>
<feature type="domain" description="HpcH/HpaI aldolase/citrate lyase" evidence="4">
    <location>
        <begin position="33"/>
        <end position="242"/>
    </location>
</feature>
<comment type="cofactor">
    <cofactor evidence="1">
        <name>Mg(2+)</name>
        <dbReference type="ChEBI" id="CHEBI:18420"/>
    </cofactor>
</comment>
<organism evidence="5 6">
    <name type="scientific">Hansschlegelia zhihuaiae</name>
    <dbReference type="NCBI Taxonomy" id="405005"/>
    <lineage>
        <taxon>Bacteria</taxon>
        <taxon>Pseudomonadati</taxon>
        <taxon>Pseudomonadota</taxon>
        <taxon>Alphaproteobacteria</taxon>
        <taxon>Hyphomicrobiales</taxon>
        <taxon>Methylopilaceae</taxon>
        <taxon>Hansschlegelia</taxon>
    </lineage>
</organism>
<evidence type="ECO:0000313" key="6">
    <source>
        <dbReference type="Proteomes" id="UP000289708"/>
    </source>
</evidence>
<dbReference type="InterPro" id="IPR005000">
    <property type="entry name" value="Aldolase/citrate-lyase_domain"/>
</dbReference>
<dbReference type="Gene3D" id="3.20.20.60">
    <property type="entry name" value="Phosphoenolpyruvate-binding domains"/>
    <property type="match status" value="1"/>
</dbReference>
<keyword evidence="6" id="KW-1185">Reference proteome</keyword>
<gene>
    <name evidence="5" type="ORF">EK403_14475</name>
</gene>
<dbReference type="AlphaFoldDB" id="A0A4Q0MFG3"/>
<evidence type="ECO:0000313" key="5">
    <source>
        <dbReference type="EMBL" id="RXF72024.1"/>
    </source>
</evidence>
<dbReference type="GO" id="GO:0000287">
    <property type="term" value="F:magnesium ion binding"/>
    <property type="evidence" value="ECO:0007669"/>
    <property type="project" value="TreeGrafter"/>
</dbReference>
<dbReference type="PANTHER" id="PTHR32308">
    <property type="entry name" value="LYASE BETA SUBUNIT, PUTATIVE (AFU_ORTHOLOGUE AFUA_4G13030)-RELATED"/>
    <property type="match status" value="1"/>
</dbReference>
<dbReference type="SUPFAM" id="SSF51621">
    <property type="entry name" value="Phosphoenolpyruvate/pyruvate domain"/>
    <property type="match status" value="1"/>
</dbReference>
<keyword evidence="3" id="KW-0460">Magnesium</keyword>
<dbReference type="InterPro" id="IPR040442">
    <property type="entry name" value="Pyrv_kinase-like_dom_sf"/>
</dbReference>
<evidence type="ECO:0000256" key="1">
    <source>
        <dbReference type="ARBA" id="ARBA00001946"/>
    </source>
</evidence>
<protein>
    <recommendedName>
        <fullName evidence="4">HpcH/HpaI aldolase/citrate lyase domain-containing protein</fullName>
    </recommendedName>
</protein>
<dbReference type="PANTHER" id="PTHR32308:SF0">
    <property type="entry name" value="HPCH_HPAI ALDOLASE_CITRATE LYASE DOMAIN-CONTAINING PROTEIN"/>
    <property type="match status" value="1"/>
</dbReference>
<sequence>MRGYGKPIVNDRLGPVKTVVNPLQSLLLVAAGDDDGLDAGLAAGADSLVIDPRGPGSDRDRRRAAADALARIGGAIPTFVRVGLLDSDAAEADLSALAPLAPTGVLLPRTEESADLEHLGALLAVAEAKAGLEDGATRIIALVETGAALFGLIGFARASRRLAAIAWDGEALAHDLGGEAPREPDGRWTDPCQTARTLVLAAAADARLPAIDSPFSGASVEAFRREAETARRDGFAGKLALDARQAAIVAQVFSRRRGSGAGWPAGAS</sequence>
<dbReference type="GO" id="GO:0003824">
    <property type="term" value="F:catalytic activity"/>
    <property type="evidence" value="ECO:0007669"/>
    <property type="project" value="InterPro"/>
</dbReference>
<reference evidence="5 6" key="1">
    <citation type="submission" date="2018-12" db="EMBL/GenBank/DDBJ databases">
        <title>bacterium Hansschlegelia zhihuaiae S113.</title>
        <authorList>
            <person name="He J."/>
        </authorList>
    </citation>
    <scope>NUCLEOTIDE SEQUENCE [LARGE SCALE GENOMIC DNA]</scope>
    <source>
        <strain evidence="5 6">S 113</strain>
    </source>
</reference>
<comment type="caution">
    <text evidence="5">The sequence shown here is derived from an EMBL/GenBank/DDBJ whole genome shotgun (WGS) entry which is preliminary data.</text>
</comment>
<dbReference type="GO" id="GO:0006107">
    <property type="term" value="P:oxaloacetate metabolic process"/>
    <property type="evidence" value="ECO:0007669"/>
    <property type="project" value="TreeGrafter"/>
</dbReference>
<dbReference type="InterPro" id="IPR015813">
    <property type="entry name" value="Pyrv/PenolPyrv_kinase-like_dom"/>
</dbReference>
<dbReference type="Proteomes" id="UP000289708">
    <property type="component" value="Unassembled WGS sequence"/>
</dbReference>
<dbReference type="Pfam" id="PF03328">
    <property type="entry name" value="HpcH_HpaI"/>
    <property type="match status" value="1"/>
</dbReference>
<proteinExistence type="predicted"/>
<accession>A0A4Q0MFG3</accession>
<dbReference type="EMBL" id="RYFI01000014">
    <property type="protein sequence ID" value="RXF72024.1"/>
    <property type="molecule type" value="Genomic_DNA"/>
</dbReference>
<evidence type="ECO:0000256" key="3">
    <source>
        <dbReference type="ARBA" id="ARBA00022842"/>
    </source>
</evidence>
<evidence type="ECO:0000256" key="2">
    <source>
        <dbReference type="ARBA" id="ARBA00022723"/>
    </source>
</evidence>
<evidence type="ECO:0000259" key="4">
    <source>
        <dbReference type="Pfam" id="PF03328"/>
    </source>
</evidence>